<accession>A0A1G8CJV3</accession>
<name>A0A1G8CJV3_9VIBR</name>
<evidence type="ECO:0000313" key="2">
    <source>
        <dbReference type="Proteomes" id="UP000198854"/>
    </source>
</evidence>
<evidence type="ECO:0000313" key="1">
    <source>
        <dbReference type="EMBL" id="SDH45787.1"/>
    </source>
</evidence>
<dbReference type="AlphaFoldDB" id="A0A1G8CJV3"/>
<dbReference type="Proteomes" id="UP000198854">
    <property type="component" value="Unassembled WGS sequence"/>
</dbReference>
<reference evidence="2" key="1">
    <citation type="submission" date="2016-10" db="EMBL/GenBank/DDBJ databases">
        <authorList>
            <person name="Varghese N."/>
            <person name="Submissions S."/>
        </authorList>
    </citation>
    <scope>NUCLEOTIDE SEQUENCE [LARGE SCALE GENOMIC DNA]</scope>
    <source>
        <strain evidence="2">CGMCC 1.10228</strain>
    </source>
</reference>
<dbReference type="STRING" id="861298.SAMN04488136_116109"/>
<organism evidence="1 2">
    <name type="scientific">Vibrio xiamenensis</name>
    <dbReference type="NCBI Taxonomy" id="861298"/>
    <lineage>
        <taxon>Bacteria</taxon>
        <taxon>Pseudomonadati</taxon>
        <taxon>Pseudomonadota</taxon>
        <taxon>Gammaproteobacteria</taxon>
        <taxon>Vibrionales</taxon>
        <taxon>Vibrionaceae</taxon>
        <taxon>Vibrio</taxon>
    </lineage>
</organism>
<keyword evidence="2" id="KW-1185">Reference proteome</keyword>
<gene>
    <name evidence="1" type="ORF">SAMN04488136_116109</name>
</gene>
<protein>
    <submittedName>
        <fullName evidence="1">Uncharacterized protein</fullName>
    </submittedName>
</protein>
<sequence length="190" mass="21124">MLGKKLGQNDFTLTAIVSAIESDHLLVSVNNIHLKVNGCELDDVMVGSNVLIKCTYDYKDKQPVLDANSFELYEGNEDLVGKIEGVVTQVDYKGDESNPWASVLLTTKYKSKSSGDNVTSSIVKFNMSKSSLDTINFDIREGDVLGVMLHKTNVEENLVLKVNKVFNHIPKQVLDYYNSAAYRKDRGLAL</sequence>
<proteinExistence type="predicted"/>
<dbReference type="EMBL" id="FNDD01000016">
    <property type="protein sequence ID" value="SDH45787.1"/>
    <property type="molecule type" value="Genomic_DNA"/>
</dbReference>